<gene>
    <name evidence="2" type="ORF">ACFQ5G_11700</name>
</gene>
<evidence type="ECO:0000313" key="3">
    <source>
        <dbReference type="Proteomes" id="UP001597183"/>
    </source>
</evidence>
<feature type="transmembrane region" description="Helical" evidence="1">
    <location>
        <begin position="31"/>
        <end position="53"/>
    </location>
</feature>
<feature type="transmembrane region" description="Helical" evidence="1">
    <location>
        <begin position="59"/>
        <end position="77"/>
    </location>
</feature>
<evidence type="ECO:0008006" key="4">
    <source>
        <dbReference type="Google" id="ProtNLM"/>
    </source>
</evidence>
<evidence type="ECO:0000313" key="2">
    <source>
        <dbReference type="EMBL" id="MFD1366010.1"/>
    </source>
</evidence>
<dbReference type="EMBL" id="JBHTMK010000015">
    <property type="protein sequence ID" value="MFD1366010.1"/>
    <property type="molecule type" value="Genomic_DNA"/>
</dbReference>
<proteinExistence type="predicted"/>
<comment type="caution">
    <text evidence="2">The sequence shown here is derived from an EMBL/GenBank/DDBJ whole genome shotgun (WGS) entry which is preliminary data.</text>
</comment>
<feature type="transmembrane region" description="Helical" evidence="1">
    <location>
        <begin position="224"/>
        <end position="244"/>
    </location>
</feature>
<feature type="transmembrane region" description="Helical" evidence="1">
    <location>
        <begin position="167"/>
        <end position="185"/>
    </location>
</feature>
<protein>
    <recommendedName>
        <fullName evidence="4">EamA-like transporter family protein</fullName>
    </recommendedName>
</protein>
<feature type="transmembrane region" description="Helical" evidence="1">
    <location>
        <begin position="89"/>
        <end position="108"/>
    </location>
</feature>
<accession>A0ABW4A5J7</accession>
<name>A0ABW4A5J7_9ACTN</name>
<organism evidence="2 3">
    <name type="scientific">Actinoplanes sichuanensis</name>
    <dbReference type="NCBI Taxonomy" id="512349"/>
    <lineage>
        <taxon>Bacteria</taxon>
        <taxon>Bacillati</taxon>
        <taxon>Actinomycetota</taxon>
        <taxon>Actinomycetes</taxon>
        <taxon>Micromonosporales</taxon>
        <taxon>Micromonosporaceae</taxon>
        <taxon>Actinoplanes</taxon>
    </lineage>
</organism>
<reference evidence="3" key="1">
    <citation type="journal article" date="2019" name="Int. J. Syst. Evol. Microbiol.">
        <title>The Global Catalogue of Microorganisms (GCM) 10K type strain sequencing project: providing services to taxonomists for standard genome sequencing and annotation.</title>
        <authorList>
            <consortium name="The Broad Institute Genomics Platform"/>
            <consortium name="The Broad Institute Genome Sequencing Center for Infectious Disease"/>
            <person name="Wu L."/>
            <person name="Ma J."/>
        </authorList>
    </citation>
    <scope>NUCLEOTIDE SEQUENCE [LARGE SCALE GENOMIC DNA]</scope>
    <source>
        <strain evidence="3">CCM 7526</strain>
    </source>
</reference>
<feature type="transmembrane region" description="Helical" evidence="1">
    <location>
        <begin position="114"/>
        <end position="132"/>
    </location>
</feature>
<keyword evidence="1" id="KW-0472">Membrane</keyword>
<feature type="transmembrane region" description="Helical" evidence="1">
    <location>
        <begin position="139"/>
        <end position="161"/>
    </location>
</feature>
<feature type="transmembrane region" description="Helical" evidence="1">
    <location>
        <begin position="197"/>
        <end position="218"/>
    </location>
</feature>
<dbReference type="SUPFAM" id="SSF103481">
    <property type="entry name" value="Multidrug resistance efflux transporter EmrE"/>
    <property type="match status" value="1"/>
</dbReference>
<feature type="transmembrane region" description="Helical" evidence="1">
    <location>
        <begin position="251"/>
        <end position="268"/>
    </location>
</feature>
<evidence type="ECO:0000256" key="1">
    <source>
        <dbReference type="SAM" id="Phobius"/>
    </source>
</evidence>
<keyword evidence="1" id="KW-1133">Transmembrane helix</keyword>
<dbReference type="RefSeq" id="WP_317794760.1">
    <property type="nucleotide sequence ID" value="NZ_AP028461.1"/>
</dbReference>
<sequence length="269" mass="27578">MVPGGALALVLAAALVHALWNVLFARGGRGIGVLAVTNAAGFVAWAPVALGRWSIEAAVWPYLLAGAAFQIYYLLVLNRAYARAPAHTVYPLARGLGPVLVLVVAVAVGARVPGWAVVAVGSISVGVWLTVTGSVDRRVLGAAFPVAVSLAGFPFVAAYGLRHADPATYLWLSTLPVTVGTLVAGRSELRAALRPMTVVTGVGMVAAGGLTMAALAMVEPSQVPAVAALRETGILFVVPLSWLLDRTFARRAAMGAVLVFVGVVLLAAG</sequence>
<dbReference type="InterPro" id="IPR037185">
    <property type="entry name" value="EmrE-like"/>
</dbReference>
<dbReference type="Gene3D" id="1.10.3730.20">
    <property type="match status" value="1"/>
</dbReference>
<feature type="transmembrane region" description="Helical" evidence="1">
    <location>
        <begin position="6"/>
        <end position="24"/>
    </location>
</feature>
<keyword evidence="1" id="KW-0812">Transmembrane</keyword>
<keyword evidence="3" id="KW-1185">Reference proteome</keyword>
<dbReference type="Proteomes" id="UP001597183">
    <property type="component" value="Unassembled WGS sequence"/>
</dbReference>